<dbReference type="InterPro" id="IPR050380">
    <property type="entry name" value="Immune_Resp_Modulators"/>
</dbReference>
<dbReference type="SUPFAM" id="SSF48726">
    <property type="entry name" value="Immunoglobulin"/>
    <property type="match status" value="1"/>
</dbReference>
<accession>A0A3B4TLD4</accession>
<evidence type="ECO:0000313" key="3">
    <source>
        <dbReference type="Ensembl" id="ENSSDUP00000006797.1"/>
    </source>
</evidence>
<dbReference type="Proteomes" id="UP000261420">
    <property type="component" value="Unplaced"/>
</dbReference>
<dbReference type="GeneTree" id="ENSGT00940000174865"/>
<dbReference type="SMART" id="SM00407">
    <property type="entry name" value="IGc1"/>
    <property type="match status" value="1"/>
</dbReference>
<dbReference type="AlphaFoldDB" id="A0A3B4TLD4"/>
<proteinExistence type="predicted"/>
<evidence type="ECO:0000313" key="4">
    <source>
        <dbReference type="Proteomes" id="UP000261420"/>
    </source>
</evidence>
<reference evidence="3" key="2">
    <citation type="submission" date="2025-09" db="UniProtKB">
        <authorList>
            <consortium name="Ensembl"/>
        </authorList>
    </citation>
    <scope>IDENTIFICATION</scope>
</reference>
<evidence type="ECO:0000256" key="1">
    <source>
        <dbReference type="ARBA" id="ARBA00023319"/>
    </source>
</evidence>
<dbReference type="InterPro" id="IPR036179">
    <property type="entry name" value="Ig-like_dom_sf"/>
</dbReference>
<dbReference type="STRING" id="41447.ENSSDUP00000006797"/>
<dbReference type="InterPro" id="IPR003597">
    <property type="entry name" value="Ig_C1-set"/>
</dbReference>
<dbReference type="PANTHER" id="PTHR23411">
    <property type="entry name" value="TAPASIN"/>
    <property type="match status" value="1"/>
</dbReference>
<dbReference type="InterPro" id="IPR013783">
    <property type="entry name" value="Ig-like_fold"/>
</dbReference>
<dbReference type="Ensembl" id="ENSSDUT00000006929.1">
    <property type="protein sequence ID" value="ENSSDUP00000006797.1"/>
    <property type="gene ID" value="ENSSDUG00000005008.1"/>
</dbReference>
<feature type="domain" description="Ig-like" evidence="2">
    <location>
        <begin position="9"/>
        <end position="102"/>
    </location>
</feature>
<dbReference type="InterPro" id="IPR007110">
    <property type="entry name" value="Ig-like_dom"/>
</dbReference>
<dbReference type="Gene3D" id="2.60.40.10">
    <property type="entry name" value="Immunoglobulins"/>
    <property type="match status" value="1"/>
</dbReference>
<evidence type="ECO:0000259" key="2">
    <source>
        <dbReference type="PROSITE" id="PS50835"/>
    </source>
</evidence>
<dbReference type="Pfam" id="PF07654">
    <property type="entry name" value="C1-set"/>
    <property type="match status" value="1"/>
</dbReference>
<protein>
    <recommendedName>
        <fullName evidence="2">Ig-like domain-containing protein</fullName>
    </recommendedName>
</protein>
<sequence length="102" mass="10893">MSETSAVPPTVFPLIQCKSGSGDKIAVGCLAYNFSPKNLNFQWTDASGAVLTSIQYPPAEKNNKYTAASLIQVSKSDYDSRKSFKCSVTHGGSVKTLQVPST</sequence>
<keyword evidence="4" id="KW-1185">Reference proteome</keyword>
<reference evidence="3" key="1">
    <citation type="submission" date="2025-08" db="UniProtKB">
        <authorList>
            <consortium name="Ensembl"/>
        </authorList>
    </citation>
    <scope>IDENTIFICATION</scope>
</reference>
<name>A0A3B4TLD4_SERDU</name>
<keyword evidence="1" id="KW-0393">Immunoglobulin domain</keyword>
<organism evidence="3 4">
    <name type="scientific">Seriola dumerili</name>
    <name type="common">Greater amberjack</name>
    <name type="synonym">Caranx dumerili</name>
    <dbReference type="NCBI Taxonomy" id="41447"/>
    <lineage>
        <taxon>Eukaryota</taxon>
        <taxon>Metazoa</taxon>
        <taxon>Chordata</taxon>
        <taxon>Craniata</taxon>
        <taxon>Vertebrata</taxon>
        <taxon>Euteleostomi</taxon>
        <taxon>Actinopterygii</taxon>
        <taxon>Neopterygii</taxon>
        <taxon>Teleostei</taxon>
        <taxon>Neoteleostei</taxon>
        <taxon>Acanthomorphata</taxon>
        <taxon>Carangaria</taxon>
        <taxon>Carangiformes</taxon>
        <taxon>Carangidae</taxon>
        <taxon>Seriola</taxon>
    </lineage>
</organism>
<dbReference type="PROSITE" id="PS50835">
    <property type="entry name" value="IG_LIKE"/>
    <property type="match status" value="1"/>
</dbReference>